<sequence>MTPRTNTTKKPPNPIPSPPPSTSTSTCSQTCCTNPCIAGPSSLTHKRPASPTPPFTHYSSISNPCVGPARLRCAPLELHEYPRRERNGRVDKGKAKVEGVAMVGGRGRGEGGAHMMNYTGQRKKWSHDLVARMREDDGSSSSRRNTASPAISPAPAQPHVAVAVASPASRRDSMEPEAQMPNVTTPLVTVLSPQPQLSPAQRQMQQDAKESSEKEGEKKESKSKLHHMKRIWSSLVRK</sequence>
<dbReference type="HOGENOM" id="CLU_1128896_0_0_1"/>
<feature type="compositionally biased region" description="Low complexity" evidence="1">
    <location>
        <begin position="147"/>
        <end position="168"/>
    </location>
</feature>
<dbReference type="Proteomes" id="UP000054337">
    <property type="component" value="Unassembled WGS sequence"/>
</dbReference>
<feature type="region of interest" description="Disordered" evidence="1">
    <location>
        <begin position="133"/>
        <end position="238"/>
    </location>
</feature>
<dbReference type="EMBL" id="KI968693">
    <property type="protein sequence ID" value="EUN32546.1"/>
    <property type="molecule type" value="Genomic_DNA"/>
</dbReference>
<protein>
    <submittedName>
        <fullName evidence="2">Uncharacterized protein</fullName>
    </submittedName>
</protein>
<feature type="compositionally biased region" description="Basic and acidic residues" evidence="1">
    <location>
        <begin position="207"/>
        <end position="223"/>
    </location>
</feature>
<feature type="compositionally biased region" description="Pro residues" evidence="1">
    <location>
        <begin position="11"/>
        <end position="21"/>
    </location>
</feature>
<reference evidence="2 3" key="1">
    <citation type="journal article" date="2013" name="PLoS Genet.">
        <title>Comparative genome structure, secondary metabolite, and effector coding capacity across Cochliobolus pathogens.</title>
        <authorList>
            <person name="Condon B.J."/>
            <person name="Leng Y."/>
            <person name="Wu D."/>
            <person name="Bushley K.E."/>
            <person name="Ohm R.A."/>
            <person name="Otillar R."/>
            <person name="Martin J."/>
            <person name="Schackwitz W."/>
            <person name="Grimwood J."/>
            <person name="MohdZainudin N."/>
            <person name="Xue C."/>
            <person name="Wang R."/>
            <person name="Manning V.A."/>
            <person name="Dhillon B."/>
            <person name="Tu Z.J."/>
            <person name="Steffenson B.J."/>
            <person name="Salamov A."/>
            <person name="Sun H."/>
            <person name="Lowry S."/>
            <person name="LaButti K."/>
            <person name="Han J."/>
            <person name="Copeland A."/>
            <person name="Lindquist E."/>
            <person name="Barry K."/>
            <person name="Schmutz J."/>
            <person name="Baker S.E."/>
            <person name="Ciuffetti L.M."/>
            <person name="Grigoriev I.V."/>
            <person name="Zhong S."/>
            <person name="Turgeon B.G."/>
        </authorList>
    </citation>
    <scope>NUCLEOTIDE SEQUENCE [LARGE SCALE GENOMIC DNA]</scope>
    <source>
        <strain evidence="2 3">FI3</strain>
    </source>
</reference>
<proteinExistence type="predicted"/>
<name>W7EWS7_BIPV3</name>
<evidence type="ECO:0000256" key="1">
    <source>
        <dbReference type="SAM" id="MobiDB-lite"/>
    </source>
</evidence>
<keyword evidence="3" id="KW-1185">Reference proteome</keyword>
<feature type="compositionally biased region" description="Low complexity" evidence="1">
    <location>
        <begin position="1"/>
        <end position="10"/>
    </location>
</feature>
<accession>W7EWS7</accession>
<gene>
    <name evidence="2" type="ORF">COCVIDRAFT_11447</name>
</gene>
<feature type="compositionally biased region" description="Polar residues" evidence="1">
    <location>
        <begin position="181"/>
        <end position="206"/>
    </location>
</feature>
<dbReference type="OrthoDB" id="10563311at2759"/>
<feature type="compositionally biased region" description="Basic residues" evidence="1">
    <location>
        <begin position="224"/>
        <end position="238"/>
    </location>
</feature>
<feature type="region of interest" description="Disordered" evidence="1">
    <location>
        <begin position="1"/>
        <end position="61"/>
    </location>
</feature>
<evidence type="ECO:0000313" key="2">
    <source>
        <dbReference type="EMBL" id="EUN32546.1"/>
    </source>
</evidence>
<organism evidence="2 3">
    <name type="scientific">Bipolaris victoriae (strain FI3)</name>
    <name type="common">Victoria blight of oats agent</name>
    <name type="synonym">Cochliobolus victoriae</name>
    <dbReference type="NCBI Taxonomy" id="930091"/>
    <lineage>
        <taxon>Eukaryota</taxon>
        <taxon>Fungi</taxon>
        <taxon>Dikarya</taxon>
        <taxon>Ascomycota</taxon>
        <taxon>Pezizomycotina</taxon>
        <taxon>Dothideomycetes</taxon>
        <taxon>Pleosporomycetidae</taxon>
        <taxon>Pleosporales</taxon>
        <taxon>Pleosporineae</taxon>
        <taxon>Pleosporaceae</taxon>
        <taxon>Bipolaris</taxon>
    </lineage>
</organism>
<dbReference type="AlphaFoldDB" id="W7EWS7"/>
<dbReference type="GeneID" id="26250557"/>
<dbReference type="RefSeq" id="XP_014562035.1">
    <property type="nucleotide sequence ID" value="XM_014706549.1"/>
</dbReference>
<evidence type="ECO:0000313" key="3">
    <source>
        <dbReference type="Proteomes" id="UP000054337"/>
    </source>
</evidence>